<comment type="caution">
    <text evidence="3">The sequence shown here is derived from an EMBL/GenBank/DDBJ whole genome shotgun (WGS) entry which is preliminary data.</text>
</comment>
<dbReference type="PANTHER" id="PTHR41532">
    <property type="entry name" value="FIXS PROTEIN"/>
    <property type="match status" value="1"/>
</dbReference>
<protein>
    <submittedName>
        <fullName evidence="3">Cbb3-type cytochrome oxidase assembly protein CcoS</fullName>
    </submittedName>
</protein>
<evidence type="ECO:0000313" key="3">
    <source>
        <dbReference type="EMBL" id="MFC4200179.1"/>
    </source>
</evidence>
<name>A0ABV8NT92_9BURK</name>
<accession>A0ABV8NT92</accession>
<evidence type="ECO:0000256" key="1">
    <source>
        <dbReference type="SAM" id="MobiDB-lite"/>
    </source>
</evidence>
<sequence length="65" mass="7273">MNSLLILIPVTLMIVLLAAAIFFWAVNHQQFDDLESPGFMPLLEDPPPDPDPDSDHQPRTTRSTS</sequence>
<dbReference type="PANTHER" id="PTHR41532:SF1">
    <property type="entry name" value="FIXS PROTEIN"/>
    <property type="match status" value="1"/>
</dbReference>
<keyword evidence="4" id="KW-1185">Reference proteome</keyword>
<gene>
    <name evidence="3" type="primary">ccoS</name>
    <name evidence="3" type="ORF">ACFOY1_04360</name>
</gene>
<organism evidence="3 4">
    <name type="scientific">Candidimonas humi</name>
    <dbReference type="NCBI Taxonomy" id="683355"/>
    <lineage>
        <taxon>Bacteria</taxon>
        <taxon>Pseudomonadati</taxon>
        <taxon>Pseudomonadota</taxon>
        <taxon>Betaproteobacteria</taxon>
        <taxon>Burkholderiales</taxon>
        <taxon>Alcaligenaceae</taxon>
        <taxon>Candidimonas</taxon>
    </lineage>
</organism>
<keyword evidence="2" id="KW-0812">Transmembrane</keyword>
<dbReference type="InterPro" id="IPR004714">
    <property type="entry name" value="Cyt_oxidase_maturation_cbb3"/>
</dbReference>
<dbReference type="Proteomes" id="UP001595848">
    <property type="component" value="Unassembled WGS sequence"/>
</dbReference>
<reference evidence="4" key="1">
    <citation type="journal article" date="2019" name="Int. J. Syst. Evol. Microbiol.">
        <title>The Global Catalogue of Microorganisms (GCM) 10K type strain sequencing project: providing services to taxonomists for standard genome sequencing and annotation.</title>
        <authorList>
            <consortium name="The Broad Institute Genomics Platform"/>
            <consortium name="The Broad Institute Genome Sequencing Center for Infectious Disease"/>
            <person name="Wu L."/>
            <person name="Ma J."/>
        </authorList>
    </citation>
    <scope>NUCLEOTIDE SEQUENCE [LARGE SCALE GENOMIC DNA]</scope>
    <source>
        <strain evidence="4">LMG 24813</strain>
    </source>
</reference>
<keyword evidence="2" id="KW-0472">Membrane</keyword>
<dbReference type="Pfam" id="PF03597">
    <property type="entry name" value="FixS"/>
    <property type="match status" value="1"/>
</dbReference>
<dbReference type="EMBL" id="JBHSBV010000001">
    <property type="protein sequence ID" value="MFC4200179.1"/>
    <property type="molecule type" value="Genomic_DNA"/>
</dbReference>
<keyword evidence="2" id="KW-1133">Transmembrane helix</keyword>
<proteinExistence type="predicted"/>
<feature type="region of interest" description="Disordered" evidence="1">
    <location>
        <begin position="36"/>
        <end position="65"/>
    </location>
</feature>
<feature type="transmembrane region" description="Helical" evidence="2">
    <location>
        <begin position="6"/>
        <end position="26"/>
    </location>
</feature>
<evidence type="ECO:0000313" key="4">
    <source>
        <dbReference type="Proteomes" id="UP001595848"/>
    </source>
</evidence>
<dbReference type="RefSeq" id="WP_217965070.1">
    <property type="nucleotide sequence ID" value="NZ_JAHTBN010000005.1"/>
</dbReference>
<dbReference type="NCBIfam" id="TIGR00847">
    <property type="entry name" value="ccoS"/>
    <property type="match status" value="1"/>
</dbReference>
<evidence type="ECO:0000256" key="2">
    <source>
        <dbReference type="SAM" id="Phobius"/>
    </source>
</evidence>